<dbReference type="SMART" id="SM00388">
    <property type="entry name" value="HisKA"/>
    <property type="match status" value="1"/>
</dbReference>
<dbReference type="FunFam" id="1.10.287.130:FF:000004">
    <property type="entry name" value="Ethylene receptor 1"/>
    <property type="match status" value="1"/>
</dbReference>
<evidence type="ECO:0000259" key="21">
    <source>
        <dbReference type="PROSITE" id="PS50110"/>
    </source>
</evidence>
<dbReference type="InterPro" id="IPR003594">
    <property type="entry name" value="HATPase_dom"/>
</dbReference>
<evidence type="ECO:0000313" key="27">
    <source>
        <dbReference type="Proteomes" id="UP000270626"/>
    </source>
</evidence>
<keyword evidence="4" id="KW-1003">Cell membrane</keyword>
<evidence type="ECO:0000256" key="15">
    <source>
        <dbReference type="ARBA" id="ARBA00070152"/>
    </source>
</evidence>
<dbReference type="SMART" id="SM00091">
    <property type="entry name" value="PAS"/>
    <property type="match status" value="1"/>
</dbReference>
<dbReference type="InterPro" id="IPR000014">
    <property type="entry name" value="PAS"/>
</dbReference>
<dbReference type="CDD" id="cd16922">
    <property type="entry name" value="HATPase_EvgS-ArcB-TorS-like"/>
    <property type="match status" value="1"/>
</dbReference>
<comment type="caution">
    <text evidence="26">The sequence shown here is derived from an EMBL/GenBank/DDBJ whole genome shotgun (WGS) entry which is preliminary data.</text>
</comment>
<keyword evidence="12" id="KW-0902">Two-component regulatory system</keyword>
<gene>
    <name evidence="26" type="ORF">DFR40_3344</name>
</gene>
<dbReference type="SUPFAM" id="SSF52172">
    <property type="entry name" value="CheY-like"/>
    <property type="match status" value="1"/>
</dbReference>
<dbReference type="EC" id="2.7.13.3" evidence="3"/>
<dbReference type="PROSITE" id="PS50112">
    <property type="entry name" value="PAS"/>
    <property type="match status" value="1"/>
</dbReference>
<dbReference type="PANTHER" id="PTHR45339:SF1">
    <property type="entry name" value="HYBRID SIGNAL TRANSDUCTION HISTIDINE KINASE J"/>
    <property type="match status" value="1"/>
</dbReference>
<dbReference type="InterPro" id="IPR036097">
    <property type="entry name" value="HisK_dim/P_sf"/>
</dbReference>
<evidence type="ECO:0000256" key="16">
    <source>
        <dbReference type="PROSITE-ProRule" id="PRU00110"/>
    </source>
</evidence>
<comment type="function">
    <text evidence="14">Member of the two-component regulatory system BvgS/BvgA. Phosphorylates BvgA via a four-step phosphorelay in response to environmental signals.</text>
</comment>
<dbReference type="PROSITE" id="PS50110">
    <property type="entry name" value="RESPONSE_REGULATORY"/>
    <property type="match status" value="1"/>
</dbReference>
<dbReference type="Pfam" id="PF01627">
    <property type="entry name" value="Hpt"/>
    <property type="match status" value="1"/>
</dbReference>
<dbReference type="SUPFAM" id="SSF55785">
    <property type="entry name" value="PYP-like sensor domain (PAS domain)"/>
    <property type="match status" value="1"/>
</dbReference>
<dbReference type="RefSeq" id="WP_121459598.1">
    <property type="nucleotide sequence ID" value="NZ_RBXP01000020.1"/>
</dbReference>
<protein>
    <recommendedName>
        <fullName evidence="15">Virulence sensor protein BvgS</fullName>
        <ecNumber evidence="3">2.7.13.3</ecNumber>
    </recommendedName>
</protein>
<keyword evidence="7 19" id="KW-0812">Transmembrane</keyword>
<dbReference type="SMART" id="SM00387">
    <property type="entry name" value="HATPase_c"/>
    <property type="match status" value="1"/>
</dbReference>
<dbReference type="Gene3D" id="3.30.565.10">
    <property type="entry name" value="Histidine kinase-like ATPase, C-terminal domain"/>
    <property type="match status" value="1"/>
</dbReference>
<dbReference type="InterPro" id="IPR013656">
    <property type="entry name" value="PAS_4"/>
</dbReference>
<feature type="domain" description="HAMP" evidence="24">
    <location>
        <begin position="303"/>
        <end position="356"/>
    </location>
</feature>
<dbReference type="SMART" id="SM00304">
    <property type="entry name" value="HAMP"/>
    <property type="match status" value="1"/>
</dbReference>
<evidence type="ECO:0000256" key="6">
    <source>
        <dbReference type="ARBA" id="ARBA00022679"/>
    </source>
</evidence>
<keyword evidence="11 19" id="KW-1133">Transmembrane helix</keyword>
<feature type="transmembrane region" description="Helical" evidence="19">
    <location>
        <begin position="283"/>
        <end position="302"/>
    </location>
</feature>
<dbReference type="Proteomes" id="UP000270626">
    <property type="component" value="Unassembled WGS sequence"/>
</dbReference>
<organism evidence="26 27">
    <name type="scientific">Azonexus fungiphilus</name>
    <dbReference type="NCBI Taxonomy" id="146940"/>
    <lineage>
        <taxon>Bacteria</taxon>
        <taxon>Pseudomonadati</taxon>
        <taxon>Pseudomonadota</taxon>
        <taxon>Betaproteobacteria</taxon>
        <taxon>Rhodocyclales</taxon>
        <taxon>Azonexaceae</taxon>
        <taxon>Azonexus</taxon>
    </lineage>
</organism>
<dbReference type="AlphaFoldDB" id="A0A495VPJ2"/>
<feature type="transmembrane region" description="Helical" evidence="19">
    <location>
        <begin position="6"/>
        <end position="28"/>
    </location>
</feature>
<dbReference type="InterPro" id="IPR003661">
    <property type="entry name" value="HisK_dim/P_dom"/>
</dbReference>
<feature type="domain" description="Histidine kinase" evidence="20">
    <location>
        <begin position="526"/>
        <end position="742"/>
    </location>
</feature>
<evidence type="ECO:0000259" key="20">
    <source>
        <dbReference type="PROSITE" id="PS50109"/>
    </source>
</evidence>
<dbReference type="Gene3D" id="3.40.50.2300">
    <property type="match status" value="1"/>
</dbReference>
<dbReference type="SUPFAM" id="SSF158472">
    <property type="entry name" value="HAMP domain-like"/>
    <property type="match status" value="1"/>
</dbReference>
<proteinExistence type="predicted"/>
<feature type="coiled-coil region" evidence="18">
    <location>
        <begin position="481"/>
        <end position="526"/>
    </location>
</feature>
<dbReference type="CDD" id="cd00082">
    <property type="entry name" value="HisKA"/>
    <property type="match status" value="1"/>
</dbReference>
<dbReference type="SUPFAM" id="SSF47226">
    <property type="entry name" value="Histidine-containing phosphotransfer domain, HPT domain"/>
    <property type="match status" value="1"/>
</dbReference>
<dbReference type="InterPro" id="IPR000700">
    <property type="entry name" value="PAS-assoc_C"/>
</dbReference>
<dbReference type="InterPro" id="IPR011006">
    <property type="entry name" value="CheY-like_superfamily"/>
</dbReference>
<dbReference type="GO" id="GO:0005886">
    <property type="term" value="C:plasma membrane"/>
    <property type="evidence" value="ECO:0007669"/>
    <property type="project" value="UniProtKB-SubCell"/>
</dbReference>
<comment type="subcellular location">
    <subcellularLocation>
        <location evidence="2">Cell membrane</location>
        <topology evidence="2">Multi-pass membrane protein</topology>
    </subcellularLocation>
</comment>
<evidence type="ECO:0000256" key="4">
    <source>
        <dbReference type="ARBA" id="ARBA00022475"/>
    </source>
</evidence>
<dbReference type="CDD" id="cd12914">
    <property type="entry name" value="PDC1_DGC_like"/>
    <property type="match status" value="1"/>
</dbReference>
<dbReference type="InterPro" id="IPR001789">
    <property type="entry name" value="Sig_transdc_resp-reg_receiver"/>
</dbReference>
<feature type="domain" description="PAC" evidence="23">
    <location>
        <begin position="440"/>
        <end position="490"/>
    </location>
</feature>
<dbReference type="Gene3D" id="1.20.120.160">
    <property type="entry name" value="HPT domain"/>
    <property type="match status" value="1"/>
</dbReference>
<dbReference type="Pfam" id="PF00672">
    <property type="entry name" value="HAMP"/>
    <property type="match status" value="1"/>
</dbReference>
<evidence type="ECO:0000259" key="24">
    <source>
        <dbReference type="PROSITE" id="PS50885"/>
    </source>
</evidence>
<evidence type="ECO:0000313" key="26">
    <source>
        <dbReference type="EMBL" id="RKT49678.1"/>
    </source>
</evidence>
<dbReference type="Pfam" id="PF00072">
    <property type="entry name" value="Response_reg"/>
    <property type="match status" value="1"/>
</dbReference>
<evidence type="ECO:0000256" key="18">
    <source>
        <dbReference type="SAM" id="Coils"/>
    </source>
</evidence>
<dbReference type="OrthoDB" id="9176737at2"/>
<evidence type="ECO:0000256" key="12">
    <source>
        <dbReference type="ARBA" id="ARBA00023012"/>
    </source>
</evidence>
<dbReference type="Pfam" id="PF08448">
    <property type="entry name" value="PAS_4"/>
    <property type="match status" value="1"/>
</dbReference>
<keyword evidence="9" id="KW-0418">Kinase</keyword>
<dbReference type="Pfam" id="PF02518">
    <property type="entry name" value="HATPase_c"/>
    <property type="match status" value="1"/>
</dbReference>
<evidence type="ECO:0000256" key="9">
    <source>
        <dbReference type="ARBA" id="ARBA00022777"/>
    </source>
</evidence>
<dbReference type="PROSITE" id="PS50894">
    <property type="entry name" value="HPT"/>
    <property type="match status" value="1"/>
</dbReference>
<accession>A0A495VPJ2</accession>
<comment type="catalytic activity">
    <reaction evidence="1">
        <text>ATP + protein L-histidine = ADP + protein N-phospho-L-histidine.</text>
        <dbReference type="EC" id="2.7.13.3"/>
    </reaction>
</comment>
<evidence type="ECO:0000259" key="25">
    <source>
        <dbReference type="PROSITE" id="PS50894"/>
    </source>
</evidence>
<dbReference type="SMART" id="SM00448">
    <property type="entry name" value="REC"/>
    <property type="match status" value="1"/>
</dbReference>
<evidence type="ECO:0000256" key="17">
    <source>
        <dbReference type="PROSITE-ProRule" id="PRU00169"/>
    </source>
</evidence>
<evidence type="ECO:0000256" key="2">
    <source>
        <dbReference type="ARBA" id="ARBA00004651"/>
    </source>
</evidence>
<dbReference type="InterPro" id="IPR036890">
    <property type="entry name" value="HATPase_C_sf"/>
</dbReference>
<dbReference type="GO" id="GO:0000155">
    <property type="term" value="F:phosphorelay sensor kinase activity"/>
    <property type="evidence" value="ECO:0007669"/>
    <property type="project" value="InterPro"/>
</dbReference>
<feature type="modified residue" description="4-aspartylphosphate" evidence="17">
    <location>
        <position position="815"/>
    </location>
</feature>
<dbReference type="CDD" id="cd00088">
    <property type="entry name" value="HPT"/>
    <property type="match status" value="1"/>
</dbReference>
<dbReference type="InterPro" id="IPR035965">
    <property type="entry name" value="PAS-like_dom_sf"/>
</dbReference>
<evidence type="ECO:0000256" key="19">
    <source>
        <dbReference type="SAM" id="Phobius"/>
    </source>
</evidence>
<dbReference type="SUPFAM" id="SSF47384">
    <property type="entry name" value="Homodimeric domain of signal transducing histidine kinase"/>
    <property type="match status" value="1"/>
</dbReference>
<dbReference type="InterPro" id="IPR004358">
    <property type="entry name" value="Sig_transdc_His_kin-like_C"/>
</dbReference>
<keyword evidence="6" id="KW-0808">Transferase</keyword>
<dbReference type="Gene3D" id="3.30.450.20">
    <property type="entry name" value="PAS domain"/>
    <property type="match status" value="2"/>
</dbReference>
<dbReference type="CDD" id="cd00130">
    <property type="entry name" value="PAS"/>
    <property type="match status" value="1"/>
</dbReference>
<dbReference type="PANTHER" id="PTHR45339">
    <property type="entry name" value="HYBRID SIGNAL TRANSDUCTION HISTIDINE KINASE J"/>
    <property type="match status" value="1"/>
</dbReference>
<dbReference type="EMBL" id="RBXP01000020">
    <property type="protein sequence ID" value="RKT49678.1"/>
    <property type="molecule type" value="Genomic_DNA"/>
</dbReference>
<dbReference type="PROSITE" id="PS50885">
    <property type="entry name" value="HAMP"/>
    <property type="match status" value="1"/>
</dbReference>
<dbReference type="PROSITE" id="PS50113">
    <property type="entry name" value="PAC"/>
    <property type="match status" value="1"/>
</dbReference>
<dbReference type="NCBIfam" id="TIGR00229">
    <property type="entry name" value="sensory_box"/>
    <property type="match status" value="1"/>
</dbReference>
<evidence type="ECO:0000256" key="7">
    <source>
        <dbReference type="ARBA" id="ARBA00022692"/>
    </source>
</evidence>
<sequence length="1015" mass="110217">MTKPFGLRTLIVSALVLVCAVAAGLIAWRTYGEKNLRMRLAEEQLLHTVQAISLQQRAIEARAEALLTSLTIRAELHGGTSVEHCNKTLSDIRNVESGFLNITRTLPDGSVDCSAVPLKSAVNNSDRAYFRQALKSDRMVVSDVTIGKIVSKPVIIFAKAARDERDRVNAVFVFVLSMDWLSEELKKSRLPAAANLIVVDQSGKVAVDIPGGSDRPRPSAAMLRPILDTAGSGVLSLTADDGSTRIVGHTPLLESSPNRFLLAISLPSEAIQAPIDRMLVRDLLIALTALLLALLVSLRVIGREVVAPMQRLSEMANRIARGEFGARSGLARANSDVGLLAATFDSMAASLEERQDKLDQAIKALAESEARYRHTFENSYSIMFIVDPTDGRIVDANVAASRFYGWTVAQLRTMLVSQINTLTEEEIAVEMQRAKRLEKSCFEFRHRLADGSVRTVETYTSPITIDNRDLLYSIIHDVSERKQLEAELLAHRNHLENLVRSRTEELNQAKDNAEHANRAKSQFLANMSHEIRTPLHGVLGLAQVGFRDTPPGSRTHETFARILDSANILLAVINDILDFSKIESGKLDVEAIPFAPERMIDESLRQVRALADGKGIALAVDRQCLPAACVGDPVRIGQIILNLLSNAIKFTGAGEVRLSAAWQDGELSIAVSDTGIGIEAQALQRLFQPFEQADNSTTRKFGGTGLGLAISRRLAEIMGGTLAASSTPGRGSTFTLRLPLAASAELPAAPEPEAAAGGRLAGLRLLIAEDNTINQIVLTEMLRGEDAEIHIVDNGRAAIEAIENASEPFSAILMDVQMPEMDGIEATLLLRQRHPGLRIIGQTAHALRDEQERCLAAGMVAVISKPIDVNNLIRTLRQILLDTPGTPDEAPPASVDQEPDCIVDWPALAVRYQHQPAFVDRLATIFLSSHAGDAARLRQLADAGDLDGIEKIAHTLKGVAGNLVARESLRLATQLTQLARQHDPAAGESARTLADAIERLVDCLRRRLAGESTPD</sequence>
<evidence type="ECO:0000256" key="14">
    <source>
        <dbReference type="ARBA" id="ARBA00058004"/>
    </source>
</evidence>
<keyword evidence="18" id="KW-0175">Coiled coil</keyword>
<feature type="domain" description="HPt" evidence="25">
    <location>
        <begin position="915"/>
        <end position="1011"/>
    </location>
</feature>
<dbReference type="Gene3D" id="6.10.340.10">
    <property type="match status" value="1"/>
</dbReference>
<keyword evidence="5 17" id="KW-0597">Phosphoprotein</keyword>
<evidence type="ECO:0000256" key="11">
    <source>
        <dbReference type="ARBA" id="ARBA00022989"/>
    </source>
</evidence>
<evidence type="ECO:0000256" key="3">
    <source>
        <dbReference type="ARBA" id="ARBA00012438"/>
    </source>
</evidence>
<dbReference type="CDD" id="cd17546">
    <property type="entry name" value="REC_hyHK_CKI1_RcsC-like"/>
    <property type="match status" value="1"/>
</dbReference>
<feature type="modified residue" description="Phosphohistidine" evidence="16">
    <location>
        <position position="954"/>
    </location>
</feature>
<name>A0A495VPJ2_9RHOO</name>
<keyword evidence="8" id="KW-0547">Nucleotide-binding</keyword>
<dbReference type="Pfam" id="PF00512">
    <property type="entry name" value="HisKA"/>
    <property type="match status" value="1"/>
</dbReference>
<feature type="domain" description="PAS" evidence="22">
    <location>
        <begin position="368"/>
        <end position="411"/>
    </location>
</feature>
<dbReference type="Gene3D" id="1.10.287.130">
    <property type="match status" value="1"/>
</dbReference>
<keyword evidence="13 19" id="KW-0472">Membrane</keyword>
<dbReference type="InterPro" id="IPR008207">
    <property type="entry name" value="Sig_transdc_His_kin_Hpt_dom"/>
</dbReference>
<evidence type="ECO:0000256" key="13">
    <source>
        <dbReference type="ARBA" id="ARBA00023136"/>
    </source>
</evidence>
<dbReference type="InterPro" id="IPR005467">
    <property type="entry name" value="His_kinase_dom"/>
</dbReference>
<dbReference type="InterPro" id="IPR003660">
    <property type="entry name" value="HAMP_dom"/>
</dbReference>
<dbReference type="InterPro" id="IPR036641">
    <property type="entry name" value="HPT_dom_sf"/>
</dbReference>
<dbReference type="FunFam" id="3.30.565.10:FF:000010">
    <property type="entry name" value="Sensor histidine kinase RcsC"/>
    <property type="match status" value="1"/>
</dbReference>
<dbReference type="SUPFAM" id="SSF55874">
    <property type="entry name" value="ATPase domain of HSP90 chaperone/DNA topoisomerase II/histidine kinase"/>
    <property type="match status" value="1"/>
</dbReference>
<dbReference type="PRINTS" id="PR00344">
    <property type="entry name" value="BCTRLSENSOR"/>
</dbReference>
<evidence type="ECO:0000259" key="23">
    <source>
        <dbReference type="PROSITE" id="PS50113"/>
    </source>
</evidence>
<evidence type="ECO:0000256" key="8">
    <source>
        <dbReference type="ARBA" id="ARBA00022741"/>
    </source>
</evidence>
<evidence type="ECO:0000256" key="5">
    <source>
        <dbReference type="ARBA" id="ARBA00022553"/>
    </source>
</evidence>
<keyword evidence="10" id="KW-0067">ATP-binding</keyword>
<evidence type="ECO:0000256" key="1">
    <source>
        <dbReference type="ARBA" id="ARBA00000085"/>
    </source>
</evidence>
<dbReference type="GO" id="GO:0005524">
    <property type="term" value="F:ATP binding"/>
    <property type="evidence" value="ECO:0007669"/>
    <property type="project" value="UniProtKB-KW"/>
</dbReference>
<keyword evidence="27" id="KW-1185">Reference proteome</keyword>
<evidence type="ECO:0000256" key="10">
    <source>
        <dbReference type="ARBA" id="ARBA00022840"/>
    </source>
</evidence>
<dbReference type="PROSITE" id="PS50109">
    <property type="entry name" value="HIS_KIN"/>
    <property type="match status" value="1"/>
</dbReference>
<reference evidence="26 27" key="1">
    <citation type="submission" date="2018-10" db="EMBL/GenBank/DDBJ databases">
        <title>Genomic Encyclopedia of Type Strains, Phase IV (KMG-IV): sequencing the most valuable type-strain genomes for metagenomic binning, comparative biology and taxonomic classification.</title>
        <authorList>
            <person name="Goeker M."/>
        </authorList>
    </citation>
    <scope>NUCLEOTIDE SEQUENCE [LARGE SCALE GENOMIC DNA]</scope>
    <source>
        <strain evidence="26 27">DSM 23841</strain>
    </source>
</reference>
<feature type="domain" description="Response regulatory" evidence="21">
    <location>
        <begin position="764"/>
        <end position="880"/>
    </location>
</feature>
<evidence type="ECO:0000259" key="22">
    <source>
        <dbReference type="PROSITE" id="PS50112"/>
    </source>
</evidence>